<evidence type="ECO:0000313" key="5">
    <source>
        <dbReference type="Proteomes" id="UP000535491"/>
    </source>
</evidence>
<proteinExistence type="predicted"/>
<dbReference type="SUPFAM" id="SSF63817">
    <property type="entry name" value="Sortase"/>
    <property type="match status" value="1"/>
</dbReference>
<dbReference type="RefSeq" id="WP_181752628.1">
    <property type="nucleotide sequence ID" value="NZ_JACEIQ010000014.1"/>
</dbReference>
<dbReference type="NCBIfam" id="NF033746">
    <property type="entry name" value="class_D_sortase"/>
    <property type="match status" value="1"/>
</dbReference>
<keyword evidence="3" id="KW-0812">Transmembrane</keyword>
<dbReference type="CDD" id="cd05828">
    <property type="entry name" value="Sortase_D_1"/>
    <property type="match status" value="1"/>
</dbReference>
<dbReference type="InterPro" id="IPR005754">
    <property type="entry name" value="Sortase"/>
</dbReference>
<gene>
    <name evidence="4" type="ORF">H1191_13450</name>
</gene>
<keyword evidence="5" id="KW-1185">Reference proteome</keyword>
<dbReference type="Proteomes" id="UP000535491">
    <property type="component" value="Unassembled WGS sequence"/>
</dbReference>
<dbReference type="AlphaFoldDB" id="A0A7W1WT18"/>
<keyword evidence="3" id="KW-0472">Membrane</keyword>
<dbReference type="GO" id="GO:0016787">
    <property type="term" value="F:hydrolase activity"/>
    <property type="evidence" value="ECO:0007669"/>
    <property type="project" value="UniProtKB-KW"/>
</dbReference>
<dbReference type="Pfam" id="PF04203">
    <property type="entry name" value="Sortase"/>
    <property type="match status" value="1"/>
</dbReference>
<evidence type="ECO:0000256" key="3">
    <source>
        <dbReference type="SAM" id="Phobius"/>
    </source>
</evidence>
<evidence type="ECO:0000256" key="2">
    <source>
        <dbReference type="PIRSR" id="PIRSR605754-1"/>
    </source>
</evidence>
<dbReference type="InterPro" id="IPR053525">
    <property type="entry name" value="Sortase_D"/>
</dbReference>
<protein>
    <submittedName>
        <fullName evidence="4">Class D sortase</fullName>
    </submittedName>
</protein>
<evidence type="ECO:0000313" key="4">
    <source>
        <dbReference type="EMBL" id="MBA4495311.1"/>
    </source>
</evidence>
<dbReference type="Gene3D" id="2.40.260.10">
    <property type="entry name" value="Sortase"/>
    <property type="match status" value="1"/>
</dbReference>
<feature type="transmembrane region" description="Helical" evidence="3">
    <location>
        <begin position="6"/>
        <end position="25"/>
    </location>
</feature>
<dbReference type="EMBL" id="JACEIQ010000014">
    <property type="protein sequence ID" value="MBA4495311.1"/>
    <property type="molecule type" value="Genomic_DNA"/>
</dbReference>
<organism evidence="4 5">
    <name type="scientific">Paenactinomyces guangxiensis</name>
    <dbReference type="NCBI Taxonomy" id="1490290"/>
    <lineage>
        <taxon>Bacteria</taxon>
        <taxon>Bacillati</taxon>
        <taxon>Bacillota</taxon>
        <taxon>Bacilli</taxon>
        <taxon>Bacillales</taxon>
        <taxon>Thermoactinomycetaceae</taxon>
        <taxon>Paenactinomyces</taxon>
    </lineage>
</organism>
<reference evidence="4 5" key="1">
    <citation type="submission" date="2020-07" db="EMBL/GenBank/DDBJ databases">
        <authorList>
            <person name="Feng H."/>
        </authorList>
    </citation>
    <scope>NUCLEOTIDE SEQUENCE [LARGE SCALE GENOMIC DNA]</scope>
    <source>
        <strain evidence="5">s-10</strain>
    </source>
</reference>
<accession>A0A7W1WT18</accession>
<dbReference type="NCBIfam" id="TIGR01076">
    <property type="entry name" value="sortase_fam"/>
    <property type="match status" value="1"/>
</dbReference>
<comment type="caution">
    <text evidence="4">The sequence shown here is derived from an EMBL/GenBank/DDBJ whole genome shotgun (WGS) entry which is preliminary data.</text>
</comment>
<name>A0A7W1WT18_9BACL</name>
<dbReference type="InterPro" id="IPR023365">
    <property type="entry name" value="Sortase_dom-sf"/>
</dbReference>
<keyword evidence="3" id="KW-1133">Transmembrane helix</keyword>
<sequence>MNRKLAWLLITVGAVVLFYNAYLWWGQIRIAVMDPKLARSISDDWDDRSYLPALTKVGETKQTSPVTHMGDKIGELVIPKLGAILPIVEGTDDKSLKKGVGLYRGFGTVKPNQTGHVVLSGHRDTVFRNVGKLVDGDKLFVKFNGSVYTYQIRKRWVTHAEDRTVIVPINRPVLSLTTCYPFDYVGDAPDRYIIQADLVKVETGKNYALEGR</sequence>
<evidence type="ECO:0000256" key="1">
    <source>
        <dbReference type="ARBA" id="ARBA00022801"/>
    </source>
</evidence>
<feature type="active site" description="Acyl-thioester intermediate" evidence="2">
    <location>
        <position position="179"/>
    </location>
</feature>
<dbReference type="InterPro" id="IPR041999">
    <property type="entry name" value="Sortase_D_1"/>
</dbReference>
<feature type="active site" description="Proton donor/acceptor" evidence="2">
    <location>
        <position position="122"/>
    </location>
</feature>
<keyword evidence="1" id="KW-0378">Hydrolase</keyword>